<name>A0A834TJZ8_9FABA</name>
<gene>
    <name evidence="1" type="ORF">G2W53_024349</name>
</gene>
<reference evidence="1" key="1">
    <citation type="submission" date="2020-09" db="EMBL/GenBank/DDBJ databases">
        <title>Genome-Enabled Discovery of Anthraquinone Biosynthesis in Senna tora.</title>
        <authorList>
            <person name="Kang S.-H."/>
            <person name="Pandey R.P."/>
            <person name="Lee C.-M."/>
            <person name="Sim J.-S."/>
            <person name="Jeong J.-T."/>
            <person name="Choi B.-S."/>
            <person name="Jung M."/>
            <person name="Ginzburg D."/>
            <person name="Zhao K."/>
            <person name="Won S.Y."/>
            <person name="Oh T.-J."/>
            <person name="Yu Y."/>
            <person name="Kim N.-H."/>
            <person name="Lee O.R."/>
            <person name="Lee T.-H."/>
            <person name="Bashyal P."/>
            <person name="Kim T.-S."/>
            <person name="Lee W.-H."/>
            <person name="Kawkins C."/>
            <person name="Kim C.-K."/>
            <person name="Kim J.S."/>
            <person name="Ahn B.O."/>
            <person name="Rhee S.Y."/>
            <person name="Sohng J.K."/>
        </authorList>
    </citation>
    <scope>NUCLEOTIDE SEQUENCE</scope>
    <source>
        <tissue evidence="1">Leaf</tissue>
    </source>
</reference>
<dbReference type="AlphaFoldDB" id="A0A834TJZ8"/>
<organism evidence="1 2">
    <name type="scientific">Senna tora</name>
    <dbReference type="NCBI Taxonomy" id="362788"/>
    <lineage>
        <taxon>Eukaryota</taxon>
        <taxon>Viridiplantae</taxon>
        <taxon>Streptophyta</taxon>
        <taxon>Embryophyta</taxon>
        <taxon>Tracheophyta</taxon>
        <taxon>Spermatophyta</taxon>
        <taxon>Magnoliopsida</taxon>
        <taxon>eudicotyledons</taxon>
        <taxon>Gunneridae</taxon>
        <taxon>Pentapetalae</taxon>
        <taxon>rosids</taxon>
        <taxon>fabids</taxon>
        <taxon>Fabales</taxon>
        <taxon>Fabaceae</taxon>
        <taxon>Caesalpinioideae</taxon>
        <taxon>Cassia clade</taxon>
        <taxon>Senna</taxon>
    </lineage>
</organism>
<evidence type="ECO:0000313" key="1">
    <source>
        <dbReference type="EMBL" id="KAF7818894.1"/>
    </source>
</evidence>
<evidence type="ECO:0000313" key="2">
    <source>
        <dbReference type="Proteomes" id="UP000634136"/>
    </source>
</evidence>
<accession>A0A834TJZ8</accession>
<dbReference type="EMBL" id="JAAIUW010000008">
    <property type="protein sequence ID" value="KAF7818894.1"/>
    <property type="molecule type" value="Genomic_DNA"/>
</dbReference>
<sequence>MVTGLSFMDTEVAIESEVDRIISVK</sequence>
<dbReference type="Proteomes" id="UP000634136">
    <property type="component" value="Unassembled WGS sequence"/>
</dbReference>
<comment type="caution">
    <text evidence="1">The sequence shown here is derived from an EMBL/GenBank/DDBJ whole genome shotgun (WGS) entry which is preliminary data.</text>
</comment>
<keyword evidence="2" id="KW-1185">Reference proteome</keyword>
<proteinExistence type="predicted"/>
<protein>
    <submittedName>
        <fullName evidence="1">Uncharacterized protein</fullName>
    </submittedName>
</protein>